<dbReference type="InterPro" id="IPR002401">
    <property type="entry name" value="Cyt_P450_E_grp-I"/>
</dbReference>
<dbReference type="HOGENOM" id="CLU_001570_2_3_1"/>
<name>A0A0D0BYH4_9AGAR</name>
<dbReference type="InterPro" id="IPR036396">
    <property type="entry name" value="Cyt_P450_sf"/>
</dbReference>
<proteinExistence type="inferred from homology"/>
<evidence type="ECO:0000256" key="8">
    <source>
        <dbReference type="ARBA" id="ARBA00022989"/>
    </source>
</evidence>
<keyword evidence="6" id="KW-0812">Transmembrane</keyword>
<evidence type="ECO:0000256" key="12">
    <source>
        <dbReference type="ARBA" id="ARBA00023136"/>
    </source>
</evidence>
<dbReference type="PRINTS" id="PR00463">
    <property type="entry name" value="EP450I"/>
</dbReference>
<evidence type="ECO:0000256" key="10">
    <source>
        <dbReference type="ARBA" id="ARBA00023004"/>
    </source>
</evidence>
<dbReference type="AlphaFoldDB" id="A0A0D0BYH4"/>
<evidence type="ECO:0000256" key="14">
    <source>
        <dbReference type="PIRSR" id="PIRSR602401-1"/>
    </source>
</evidence>
<dbReference type="PANTHER" id="PTHR46300:SF2">
    <property type="entry name" value="CYTOCHROME P450 MONOOXYGENASE ALNH-RELATED"/>
    <property type="match status" value="1"/>
</dbReference>
<dbReference type="GO" id="GO:0004497">
    <property type="term" value="F:monooxygenase activity"/>
    <property type="evidence" value="ECO:0007669"/>
    <property type="project" value="UniProtKB-KW"/>
</dbReference>
<gene>
    <name evidence="16" type="ORF">GYMLUDRAFT_182718</name>
</gene>
<evidence type="ECO:0000256" key="6">
    <source>
        <dbReference type="ARBA" id="ARBA00022692"/>
    </source>
</evidence>
<organism evidence="16 17">
    <name type="scientific">Collybiopsis luxurians FD-317 M1</name>
    <dbReference type="NCBI Taxonomy" id="944289"/>
    <lineage>
        <taxon>Eukaryota</taxon>
        <taxon>Fungi</taxon>
        <taxon>Dikarya</taxon>
        <taxon>Basidiomycota</taxon>
        <taxon>Agaricomycotina</taxon>
        <taxon>Agaricomycetes</taxon>
        <taxon>Agaricomycetidae</taxon>
        <taxon>Agaricales</taxon>
        <taxon>Marasmiineae</taxon>
        <taxon>Omphalotaceae</taxon>
        <taxon>Collybiopsis</taxon>
        <taxon>Collybiopsis luxurians</taxon>
    </lineage>
</organism>
<dbReference type="Pfam" id="PF00067">
    <property type="entry name" value="p450"/>
    <property type="match status" value="1"/>
</dbReference>
<evidence type="ECO:0000256" key="15">
    <source>
        <dbReference type="RuleBase" id="RU000461"/>
    </source>
</evidence>
<dbReference type="OrthoDB" id="2789670at2759"/>
<protein>
    <recommendedName>
        <fullName evidence="18">Cytochrome P450</fullName>
    </recommendedName>
</protein>
<sequence>MLHELGASVSISLGVVAAVLAFSYFVKFSSPRHNDSALPYPPGPSVAAGNMPVYDSWVQYQKWGKEYGELVYIRKSNTLILNHSHIAIDLLERHARIYPDRPGTPMLDLFGASSILSVMRYSPKWRFHRKLFQQNFRQAAVPRFFPVQYRTTHDFLYNLITTPESFMRHTMALSQQLVYSSLYGLDITPEHPLARKAVEAVHLMVPALVPGIFPLPERFPWLLYMPSWFPGCGFKKMAEKARRNVREVDTIPFDIAVHNFKNGLGTSLIAELAAQSEGIPEKIEAIKQMGTVSFLAAADTTMSSISSFLQCMCLNPEVQRKGQEELDRVVGRDRLPTLEDRHLLPYVEAIYQEVMRLNPPLPLGVSHVSIEDDTYRDYFIPKGCEVIANIWAMNRDPDVYYEPDKFIPERYLESKKGPFRRINDIHAFGFGRRVCPGRYMAENTVWLAIASVLATVTLGKAKDEKGNEIDIPGDFTNAVLRHPKPYQCSIVPRTPLARELILAAVSAKE</sequence>
<comment type="pathway">
    <text evidence="3">Secondary metabolite biosynthesis.</text>
</comment>
<evidence type="ECO:0000256" key="11">
    <source>
        <dbReference type="ARBA" id="ARBA00023033"/>
    </source>
</evidence>
<comment type="similarity">
    <text evidence="4 15">Belongs to the cytochrome P450 family.</text>
</comment>
<keyword evidence="9 15" id="KW-0560">Oxidoreductase</keyword>
<evidence type="ECO:0000256" key="7">
    <source>
        <dbReference type="ARBA" id="ARBA00022723"/>
    </source>
</evidence>
<feature type="binding site" description="axial binding residue" evidence="14">
    <location>
        <position position="435"/>
    </location>
    <ligand>
        <name>heme</name>
        <dbReference type="ChEBI" id="CHEBI:30413"/>
    </ligand>
    <ligandPart>
        <name>Fe</name>
        <dbReference type="ChEBI" id="CHEBI:18248"/>
    </ligandPart>
</feature>
<dbReference type="InterPro" id="IPR050364">
    <property type="entry name" value="Cytochrome_P450_fung"/>
</dbReference>
<dbReference type="EMBL" id="KN834901">
    <property type="protein sequence ID" value="KIK50452.1"/>
    <property type="molecule type" value="Genomic_DNA"/>
</dbReference>
<comment type="cofactor">
    <cofactor evidence="1 14">
        <name>heme</name>
        <dbReference type="ChEBI" id="CHEBI:30413"/>
    </cofactor>
</comment>
<dbReference type="GO" id="GO:0020037">
    <property type="term" value="F:heme binding"/>
    <property type="evidence" value="ECO:0007669"/>
    <property type="project" value="InterPro"/>
</dbReference>
<keyword evidence="13" id="KW-0325">Glycoprotein</keyword>
<dbReference type="GO" id="GO:0005506">
    <property type="term" value="F:iron ion binding"/>
    <property type="evidence" value="ECO:0007669"/>
    <property type="project" value="InterPro"/>
</dbReference>
<dbReference type="CDD" id="cd11065">
    <property type="entry name" value="CYP64-like"/>
    <property type="match status" value="1"/>
</dbReference>
<evidence type="ECO:0000256" key="2">
    <source>
        <dbReference type="ARBA" id="ARBA00004167"/>
    </source>
</evidence>
<dbReference type="Gene3D" id="1.10.630.10">
    <property type="entry name" value="Cytochrome P450"/>
    <property type="match status" value="1"/>
</dbReference>
<evidence type="ECO:0000256" key="4">
    <source>
        <dbReference type="ARBA" id="ARBA00010617"/>
    </source>
</evidence>
<keyword evidence="11 15" id="KW-0503">Monooxygenase</keyword>
<evidence type="ECO:0000256" key="1">
    <source>
        <dbReference type="ARBA" id="ARBA00001971"/>
    </source>
</evidence>
<keyword evidence="10 14" id="KW-0408">Iron</keyword>
<evidence type="ECO:0000256" key="13">
    <source>
        <dbReference type="ARBA" id="ARBA00023180"/>
    </source>
</evidence>
<keyword evidence="8" id="KW-1133">Transmembrane helix</keyword>
<dbReference type="GO" id="GO:0016705">
    <property type="term" value="F:oxidoreductase activity, acting on paired donors, with incorporation or reduction of molecular oxygen"/>
    <property type="evidence" value="ECO:0007669"/>
    <property type="project" value="InterPro"/>
</dbReference>
<dbReference type="SUPFAM" id="SSF48264">
    <property type="entry name" value="Cytochrome P450"/>
    <property type="match status" value="1"/>
</dbReference>
<keyword evidence="12" id="KW-0472">Membrane</keyword>
<dbReference type="PANTHER" id="PTHR46300">
    <property type="entry name" value="P450, PUTATIVE (EUROFUNG)-RELATED-RELATED"/>
    <property type="match status" value="1"/>
</dbReference>
<keyword evidence="5 14" id="KW-0349">Heme</keyword>
<evidence type="ECO:0000313" key="16">
    <source>
        <dbReference type="EMBL" id="KIK50452.1"/>
    </source>
</evidence>
<keyword evidence="17" id="KW-1185">Reference proteome</keyword>
<dbReference type="GO" id="GO:0016020">
    <property type="term" value="C:membrane"/>
    <property type="evidence" value="ECO:0007669"/>
    <property type="project" value="UniProtKB-SubCell"/>
</dbReference>
<evidence type="ECO:0008006" key="18">
    <source>
        <dbReference type="Google" id="ProtNLM"/>
    </source>
</evidence>
<dbReference type="InterPro" id="IPR017972">
    <property type="entry name" value="Cyt_P450_CS"/>
</dbReference>
<evidence type="ECO:0000256" key="9">
    <source>
        <dbReference type="ARBA" id="ARBA00023002"/>
    </source>
</evidence>
<reference evidence="16 17" key="1">
    <citation type="submission" date="2014-04" db="EMBL/GenBank/DDBJ databases">
        <title>Evolutionary Origins and Diversification of the Mycorrhizal Mutualists.</title>
        <authorList>
            <consortium name="DOE Joint Genome Institute"/>
            <consortium name="Mycorrhizal Genomics Consortium"/>
            <person name="Kohler A."/>
            <person name="Kuo A."/>
            <person name="Nagy L.G."/>
            <person name="Floudas D."/>
            <person name="Copeland A."/>
            <person name="Barry K.W."/>
            <person name="Cichocki N."/>
            <person name="Veneault-Fourrey C."/>
            <person name="LaButti K."/>
            <person name="Lindquist E.A."/>
            <person name="Lipzen A."/>
            <person name="Lundell T."/>
            <person name="Morin E."/>
            <person name="Murat C."/>
            <person name="Riley R."/>
            <person name="Ohm R."/>
            <person name="Sun H."/>
            <person name="Tunlid A."/>
            <person name="Henrissat B."/>
            <person name="Grigoriev I.V."/>
            <person name="Hibbett D.S."/>
            <person name="Martin F."/>
        </authorList>
    </citation>
    <scope>NUCLEOTIDE SEQUENCE [LARGE SCALE GENOMIC DNA]</scope>
    <source>
        <strain evidence="16 17">FD-317 M1</strain>
    </source>
</reference>
<evidence type="ECO:0000256" key="5">
    <source>
        <dbReference type="ARBA" id="ARBA00022617"/>
    </source>
</evidence>
<dbReference type="Proteomes" id="UP000053593">
    <property type="component" value="Unassembled WGS sequence"/>
</dbReference>
<comment type="subcellular location">
    <subcellularLocation>
        <location evidence="2">Membrane</location>
        <topology evidence="2">Single-pass membrane protein</topology>
    </subcellularLocation>
</comment>
<dbReference type="InterPro" id="IPR001128">
    <property type="entry name" value="Cyt_P450"/>
</dbReference>
<accession>A0A0D0BYH4</accession>
<evidence type="ECO:0000313" key="17">
    <source>
        <dbReference type="Proteomes" id="UP000053593"/>
    </source>
</evidence>
<dbReference type="PROSITE" id="PS00086">
    <property type="entry name" value="CYTOCHROME_P450"/>
    <property type="match status" value="1"/>
</dbReference>
<keyword evidence="7 14" id="KW-0479">Metal-binding</keyword>
<evidence type="ECO:0000256" key="3">
    <source>
        <dbReference type="ARBA" id="ARBA00005179"/>
    </source>
</evidence>